<dbReference type="SUPFAM" id="SSF103473">
    <property type="entry name" value="MFS general substrate transporter"/>
    <property type="match status" value="3"/>
</dbReference>
<dbReference type="InterPro" id="IPR050327">
    <property type="entry name" value="Proton-linked_MCT"/>
</dbReference>
<proteinExistence type="predicted"/>
<dbReference type="Pfam" id="PF07690">
    <property type="entry name" value="MFS_1"/>
    <property type="match status" value="1"/>
</dbReference>
<dbReference type="AlphaFoldDB" id="K1PW31"/>
<dbReference type="PANTHER" id="PTHR11360">
    <property type="entry name" value="MONOCARBOXYLATE TRANSPORTER"/>
    <property type="match status" value="1"/>
</dbReference>
<dbReference type="HOGENOM" id="CLU_398642_0_0_1"/>
<feature type="domain" description="Major facilitator superfamily (MFS) profile" evidence="2">
    <location>
        <begin position="282"/>
        <end position="669"/>
    </location>
</feature>
<evidence type="ECO:0000256" key="1">
    <source>
        <dbReference type="ARBA" id="ARBA00004141"/>
    </source>
</evidence>
<reference evidence="3" key="1">
    <citation type="journal article" date="2012" name="Nature">
        <title>The oyster genome reveals stress adaptation and complexity of shell formation.</title>
        <authorList>
            <person name="Zhang G."/>
            <person name="Fang X."/>
            <person name="Guo X."/>
            <person name="Li L."/>
            <person name="Luo R."/>
            <person name="Xu F."/>
            <person name="Yang P."/>
            <person name="Zhang L."/>
            <person name="Wang X."/>
            <person name="Qi H."/>
            <person name="Xiong Z."/>
            <person name="Que H."/>
            <person name="Xie Y."/>
            <person name="Holland P.W."/>
            <person name="Paps J."/>
            <person name="Zhu Y."/>
            <person name="Wu F."/>
            <person name="Chen Y."/>
            <person name="Wang J."/>
            <person name="Peng C."/>
            <person name="Meng J."/>
            <person name="Yang L."/>
            <person name="Liu J."/>
            <person name="Wen B."/>
            <person name="Zhang N."/>
            <person name="Huang Z."/>
            <person name="Zhu Q."/>
            <person name="Feng Y."/>
            <person name="Mount A."/>
            <person name="Hedgecock D."/>
            <person name="Xu Z."/>
            <person name="Liu Y."/>
            <person name="Domazet-Loso T."/>
            <person name="Du Y."/>
            <person name="Sun X."/>
            <person name="Zhang S."/>
            <person name="Liu B."/>
            <person name="Cheng P."/>
            <person name="Jiang X."/>
            <person name="Li J."/>
            <person name="Fan D."/>
            <person name="Wang W."/>
            <person name="Fu W."/>
            <person name="Wang T."/>
            <person name="Wang B."/>
            <person name="Zhang J."/>
            <person name="Peng Z."/>
            <person name="Li Y."/>
            <person name="Li N."/>
            <person name="Wang J."/>
            <person name="Chen M."/>
            <person name="He Y."/>
            <person name="Tan F."/>
            <person name="Song X."/>
            <person name="Zheng Q."/>
            <person name="Huang R."/>
            <person name="Yang H."/>
            <person name="Du X."/>
            <person name="Chen L."/>
            <person name="Yang M."/>
            <person name="Gaffney P.M."/>
            <person name="Wang S."/>
            <person name="Luo L."/>
            <person name="She Z."/>
            <person name="Ming Y."/>
            <person name="Huang W."/>
            <person name="Zhang S."/>
            <person name="Huang B."/>
            <person name="Zhang Y."/>
            <person name="Qu T."/>
            <person name="Ni P."/>
            <person name="Miao G."/>
            <person name="Wang J."/>
            <person name="Wang Q."/>
            <person name="Steinberg C.E."/>
            <person name="Wang H."/>
            <person name="Li N."/>
            <person name="Qian L."/>
            <person name="Zhang G."/>
            <person name="Li Y."/>
            <person name="Yang H."/>
            <person name="Liu X."/>
            <person name="Wang J."/>
            <person name="Yin Y."/>
            <person name="Wang J."/>
        </authorList>
    </citation>
    <scope>NUCLEOTIDE SEQUENCE [LARGE SCALE GENOMIC DNA]</scope>
    <source>
        <strain evidence="3">05x7-T-G4-1.051#20</strain>
    </source>
</reference>
<evidence type="ECO:0000259" key="2">
    <source>
        <dbReference type="PROSITE" id="PS50850"/>
    </source>
</evidence>
<sequence length="691" mass="75071">MVKGNEQASEILRRRYYKTKRRYVVFAGSVLIQFIGVAMPSAMLGIVYVDMTREFRAEASQAALMLSLFRGIAFGGGVLGEMVIRRVGDFPCMIGGALGGSITLLASAFAPNMVTIVVLIGVGTGAVEIWFLPDFLVSNNYTIQDAALVLTLSGFANVSGRLIAGIFESCFSRTKILYHWTYIFMTLALGHAVFPTFVQFYPVLCGSSLIYGVSFGLIVSQSVPVVVQALPQRLNSIGIAMEFTVYGLSTVLGGFVCGVIRDVTGGFEGVDHYDRSYKPYVVFVCSTLIIFIIIMPSSLLGIIYVEIMREFQSSASEAALMQSLFRGISFGGGAFGGVVIRWAGEFPCMMVGSIVGCLCFGAAAFAENLITVVLLIGVGAGSAFVFPLLLSFTNIGHAFPASTASKFMSFITMGGGLAMIVTPYITNLLIGHFGWRGAFLMFSGFFFHLVPLGVAVKLNFPPADEKRDESKKFQCSDQTTVFKYGGFVVISMQMVLYGMFGYVEPWFLPDYLLSKGYTKDDAALLLTIIGVASLVGRVLAGLLDPFFRRTKIIYHWSYMFVVVALGHAAFPFFVSVYPVLVVASVVFGLQFGLFISQMSPITYQTLPWNLYPTGIATVFTLYGGFAVVGGYICGYICDVTGKYDYVFYVSSLASMVCGFGSILLYAVDKARHKDGDSPLDKTIEISVITKP</sequence>
<dbReference type="Gene3D" id="1.20.1250.20">
    <property type="entry name" value="MFS general substrate transporter like domains"/>
    <property type="match status" value="2"/>
</dbReference>
<accession>K1PW31</accession>
<comment type="subcellular location">
    <subcellularLocation>
        <location evidence="1">Membrane</location>
        <topology evidence="1">Multi-pass membrane protein</topology>
    </subcellularLocation>
</comment>
<gene>
    <name evidence="3" type="ORF">CGI_10010912</name>
</gene>
<dbReference type="InParanoid" id="K1PW31"/>
<dbReference type="EMBL" id="JH818799">
    <property type="protein sequence ID" value="EKC28537.1"/>
    <property type="molecule type" value="Genomic_DNA"/>
</dbReference>
<dbReference type="PANTHER" id="PTHR11360:SF311">
    <property type="entry name" value="MAJOR FACILITATOR SUPERFAMILY (MFS) PROFILE DOMAIN-CONTAINING PROTEIN"/>
    <property type="match status" value="1"/>
</dbReference>
<dbReference type="InterPro" id="IPR011701">
    <property type="entry name" value="MFS"/>
</dbReference>
<dbReference type="InterPro" id="IPR036259">
    <property type="entry name" value="MFS_trans_sf"/>
</dbReference>
<dbReference type="GO" id="GO:0016020">
    <property type="term" value="C:membrane"/>
    <property type="evidence" value="ECO:0007669"/>
    <property type="project" value="UniProtKB-SubCell"/>
</dbReference>
<name>K1PW31_MAGGI</name>
<organism evidence="3">
    <name type="scientific">Magallana gigas</name>
    <name type="common">Pacific oyster</name>
    <name type="synonym">Crassostrea gigas</name>
    <dbReference type="NCBI Taxonomy" id="29159"/>
    <lineage>
        <taxon>Eukaryota</taxon>
        <taxon>Metazoa</taxon>
        <taxon>Spiralia</taxon>
        <taxon>Lophotrochozoa</taxon>
        <taxon>Mollusca</taxon>
        <taxon>Bivalvia</taxon>
        <taxon>Autobranchia</taxon>
        <taxon>Pteriomorphia</taxon>
        <taxon>Ostreida</taxon>
        <taxon>Ostreoidea</taxon>
        <taxon>Ostreidae</taxon>
        <taxon>Magallana</taxon>
    </lineage>
</organism>
<evidence type="ECO:0000313" key="3">
    <source>
        <dbReference type="EMBL" id="EKC28537.1"/>
    </source>
</evidence>
<protein>
    <submittedName>
        <fullName evidence="3">Monocarboxylate transporter 2</fullName>
    </submittedName>
</protein>
<dbReference type="PROSITE" id="PS50850">
    <property type="entry name" value="MFS"/>
    <property type="match status" value="1"/>
</dbReference>
<dbReference type="InterPro" id="IPR020846">
    <property type="entry name" value="MFS_dom"/>
</dbReference>
<dbReference type="GO" id="GO:0008028">
    <property type="term" value="F:monocarboxylic acid transmembrane transporter activity"/>
    <property type="evidence" value="ECO:0007669"/>
    <property type="project" value="TreeGrafter"/>
</dbReference>